<reference evidence="1" key="1">
    <citation type="submission" date="2020-07" db="EMBL/GenBank/DDBJ databases">
        <title>The High-quality genome of the commercially important snow crab, Chionoecetes opilio.</title>
        <authorList>
            <person name="Jeong J.-H."/>
            <person name="Ryu S."/>
        </authorList>
    </citation>
    <scope>NUCLEOTIDE SEQUENCE</scope>
    <source>
        <strain evidence="1">MADBK_172401_WGS</strain>
        <tissue evidence="1">Digestive gland</tissue>
    </source>
</reference>
<evidence type="ECO:0000313" key="2">
    <source>
        <dbReference type="Proteomes" id="UP000770661"/>
    </source>
</evidence>
<sequence length="166" mass="17685">MQDLNRAAGFPLSEAMLRYRHTSLMPHPVCVQLAGLRGPVTINEYAELVDNIHAAYTTSPPPLLPHHSCVCSAIDGVRALAVFTLGDTPAGSTKFLSALERPGAREGHDNALAHSSSADARITDIASAIQRLEAAFSALHSPTSHKYCYHHGSFGAASRNCQPPCS</sequence>
<comment type="caution">
    <text evidence="1">The sequence shown here is derived from an EMBL/GenBank/DDBJ whole genome shotgun (WGS) entry which is preliminary data.</text>
</comment>
<protein>
    <submittedName>
        <fullName evidence="1">Uncharacterized protein</fullName>
    </submittedName>
</protein>
<gene>
    <name evidence="1" type="ORF">GWK47_011504</name>
</gene>
<keyword evidence="2" id="KW-1185">Reference proteome</keyword>
<name>A0A8J5CM91_CHIOP</name>
<dbReference type="EMBL" id="JACEEZ010019529">
    <property type="protein sequence ID" value="KAG0715624.1"/>
    <property type="molecule type" value="Genomic_DNA"/>
</dbReference>
<dbReference type="AlphaFoldDB" id="A0A8J5CM91"/>
<accession>A0A8J5CM91</accession>
<proteinExistence type="predicted"/>
<dbReference type="Proteomes" id="UP000770661">
    <property type="component" value="Unassembled WGS sequence"/>
</dbReference>
<evidence type="ECO:0000313" key="1">
    <source>
        <dbReference type="EMBL" id="KAG0715624.1"/>
    </source>
</evidence>
<dbReference type="OrthoDB" id="6260718at2759"/>
<organism evidence="1 2">
    <name type="scientific">Chionoecetes opilio</name>
    <name type="common">Atlantic snow crab</name>
    <name type="synonym">Cancer opilio</name>
    <dbReference type="NCBI Taxonomy" id="41210"/>
    <lineage>
        <taxon>Eukaryota</taxon>
        <taxon>Metazoa</taxon>
        <taxon>Ecdysozoa</taxon>
        <taxon>Arthropoda</taxon>
        <taxon>Crustacea</taxon>
        <taxon>Multicrustacea</taxon>
        <taxon>Malacostraca</taxon>
        <taxon>Eumalacostraca</taxon>
        <taxon>Eucarida</taxon>
        <taxon>Decapoda</taxon>
        <taxon>Pleocyemata</taxon>
        <taxon>Brachyura</taxon>
        <taxon>Eubrachyura</taxon>
        <taxon>Majoidea</taxon>
        <taxon>Majidae</taxon>
        <taxon>Chionoecetes</taxon>
    </lineage>
</organism>